<organism evidence="1 2">
    <name type="scientific">Engystomops pustulosus</name>
    <name type="common">Tungara frog</name>
    <name type="synonym">Physalaemus pustulosus</name>
    <dbReference type="NCBI Taxonomy" id="76066"/>
    <lineage>
        <taxon>Eukaryota</taxon>
        <taxon>Metazoa</taxon>
        <taxon>Chordata</taxon>
        <taxon>Craniata</taxon>
        <taxon>Vertebrata</taxon>
        <taxon>Euteleostomi</taxon>
        <taxon>Amphibia</taxon>
        <taxon>Batrachia</taxon>
        <taxon>Anura</taxon>
        <taxon>Neobatrachia</taxon>
        <taxon>Hyloidea</taxon>
        <taxon>Leptodactylidae</taxon>
        <taxon>Leiuperinae</taxon>
        <taxon>Engystomops</taxon>
    </lineage>
</organism>
<gene>
    <name evidence="1" type="ORF">GDO81_014084</name>
</gene>
<accession>A0AAV7B7X3</accession>
<keyword evidence="2" id="KW-1185">Reference proteome</keyword>
<proteinExistence type="predicted"/>
<dbReference type="Proteomes" id="UP000824782">
    <property type="component" value="Unassembled WGS sequence"/>
</dbReference>
<dbReference type="AlphaFoldDB" id="A0AAV7B7X3"/>
<evidence type="ECO:0000313" key="1">
    <source>
        <dbReference type="EMBL" id="KAG8568637.1"/>
    </source>
</evidence>
<reference evidence="1" key="1">
    <citation type="thesis" date="2020" institute="ProQuest LLC" country="789 East Eisenhower Parkway, Ann Arbor, MI, USA">
        <title>Comparative Genomics and Chromosome Evolution.</title>
        <authorList>
            <person name="Mudd A.B."/>
        </authorList>
    </citation>
    <scope>NUCLEOTIDE SEQUENCE</scope>
    <source>
        <strain evidence="1">237g6f4</strain>
        <tissue evidence="1">Blood</tissue>
    </source>
</reference>
<dbReference type="EMBL" id="WNYA01000006">
    <property type="protein sequence ID" value="KAG8568637.1"/>
    <property type="molecule type" value="Genomic_DNA"/>
</dbReference>
<sequence>MRLYLLLYPLSTRPSASRVLQTEAKPCGDPGSDWILLCDMWTKRSELCIPSIPESWRWEVFSLSLMSHHMMGEDVHSEHDVITMWFMSLI</sequence>
<name>A0AAV7B7X3_ENGPU</name>
<evidence type="ECO:0000313" key="2">
    <source>
        <dbReference type="Proteomes" id="UP000824782"/>
    </source>
</evidence>
<comment type="caution">
    <text evidence="1">The sequence shown here is derived from an EMBL/GenBank/DDBJ whole genome shotgun (WGS) entry which is preliminary data.</text>
</comment>
<protein>
    <submittedName>
        <fullName evidence="1">Uncharacterized protein</fullName>
    </submittedName>
</protein>